<accession>A0ACC2ZWE7</accession>
<sequence>MQRSQARYSPSAADINDFRPSQSYARPSDSSDDEDLAPIKLSAEAQAILGEENSNAQPEKENIGPKRHTAYEAYQDLKSSFQSTVQDERLSPQQQHQRDGSPVPRVLRQPTTATRPSPPAVLERDGSFAYKIHEKKSFGTLERNSRTPAARLRRVRVSGSRSQTKSPSSAQAAADRMAEHDVNEDRSPTDEEHRSSPENDENQYEPYTIAKPRRNEKSGGHSTIRTRDKIGTGTLFKGAVRRGVIRRQSEDEEAHAEFKESAVYSPEVQYGRRAELELKNEPDDLLIDYNSPQPRKRTSPPPRADRDDENDGMMQRERSPAPLVEIDEMPRPASPPRPIAFSTSIGRLQHPTPAPAPPTNASSAAPSSRSFSSSQKKPIFKIPSLPPIEPSQDQENEPPPTFKRTRPAPAELVIHEDALSEPEKKPTPHSHQQPQPRSGTHTHESPSRKPLAVRSNNVDTTPHRPAPAPPPKMSLIEAATSNAGNSRAKKSVHYVLNGRTYRRLDCIGRGGSSRVFRIMAENYKIFALKRVNLEEADSAAIIGYKGEIELLKKLENVDRVVRLFDYEVNDEKGVLNVLMELGETDFNKMLNEQLKSENAKLDITFTRHYWKEMLECVQAVHEHEIVHSDLKPANFLLVKGQLKLIDFGIAGAIGDETVNVHRENQIGTPNYMSPESLVCHQPAAAPAAGGKAPKLLKLGKPSDVWSLGCILYQMTYGQPPFAHIPKQFERIMSIPNPKVEIHFPSTGIGGSVVPFGLIKTLRRCLQRDQTLRPTIKELLSDADPFLNPVAISPDMLGRVIGNVVSYCRKREESLRQQGQLGQEGVSCLPKDEDMRGWPLAFYEKLKQAQEEGTAW</sequence>
<proteinExistence type="predicted"/>
<dbReference type="EMBL" id="JAPDRQ010000228">
    <property type="protein sequence ID" value="KAJ9651929.1"/>
    <property type="molecule type" value="Genomic_DNA"/>
</dbReference>
<organism evidence="1 2">
    <name type="scientific">Neophaeococcomyces mojaviensis</name>
    <dbReference type="NCBI Taxonomy" id="3383035"/>
    <lineage>
        <taxon>Eukaryota</taxon>
        <taxon>Fungi</taxon>
        <taxon>Dikarya</taxon>
        <taxon>Ascomycota</taxon>
        <taxon>Pezizomycotina</taxon>
        <taxon>Eurotiomycetes</taxon>
        <taxon>Chaetothyriomycetidae</taxon>
        <taxon>Chaetothyriales</taxon>
        <taxon>Chaetothyriales incertae sedis</taxon>
        <taxon>Neophaeococcomyces</taxon>
    </lineage>
</organism>
<keyword evidence="2" id="KW-1185">Reference proteome</keyword>
<name>A0ACC2ZWE7_9EURO</name>
<evidence type="ECO:0000313" key="2">
    <source>
        <dbReference type="Proteomes" id="UP001172386"/>
    </source>
</evidence>
<reference evidence="1" key="1">
    <citation type="submission" date="2022-10" db="EMBL/GenBank/DDBJ databases">
        <title>Culturing micro-colonial fungi from biological soil crusts in the Mojave desert and describing Neophaeococcomyces mojavensis, and introducing the new genera and species Taxawa tesnikishii.</title>
        <authorList>
            <person name="Kurbessoian T."/>
            <person name="Stajich J.E."/>
        </authorList>
    </citation>
    <scope>NUCLEOTIDE SEQUENCE</scope>
    <source>
        <strain evidence="1">JES_112</strain>
    </source>
</reference>
<comment type="caution">
    <text evidence="1">The sequence shown here is derived from an EMBL/GenBank/DDBJ whole genome shotgun (WGS) entry which is preliminary data.</text>
</comment>
<gene>
    <name evidence="1" type="ORF">H2198_008825</name>
</gene>
<dbReference type="Proteomes" id="UP001172386">
    <property type="component" value="Unassembled WGS sequence"/>
</dbReference>
<protein>
    <submittedName>
        <fullName evidence="1">Uncharacterized protein</fullName>
    </submittedName>
</protein>
<evidence type="ECO:0000313" key="1">
    <source>
        <dbReference type="EMBL" id="KAJ9651929.1"/>
    </source>
</evidence>